<dbReference type="GO" id="GO:0005829">
    <property type="term" value="C:cytosol"/>
    <property type="evidence" value="ECO:0007669"/>
    <property type="project" value="TreeGrafter"/>
</dbReference>
<evidence type="ECO:0008006" key="7">
    <source>
        <dbReference type="Google" id="ProtNLM"/>
    </source>
</evidence>
<keyword evidence="4" id="KW-0620">Polyamine biosynthesis</keyword>
<evidence type="ECO:0000313" key="5">
    <source>
        <dbReference type="EMBL" id="THU43711.1"/>
    </source>
</evidence>
<dbReference type="Proteomes" id="UP000317650">
    <property type="component" value="Unassembled WGS sequence"/>
</dbReference>
<reference evidence="5 6" key="1">
    <citation type="journal article" date="2019" name="Nat. Plants">
        <title>Genome sequencing of Musa balbisiana reveals subgenome evolution and function divergence in polyploid bananas.</title>
        <authorList>
            <person name="Yao X."/>
        </authorList>
    </citation>
    <scope>NUCLEOTIDE SEQUENCE [LARGE SCALE GENOMIC DNA]</scope>
    <source>
        <strain evidence="6">cv. DH-PKW</strain>
        <tissue evidence="5">Leaves</tissue>
    </source>
</reference>
<dbReference type="InterPro" id="IPR048283">
    <property type="entry name" value="AdoMetDC-like"/>
</dbReference>
<evidence type="ECO:0000256" key="3">
    <source>
        <dbReference type="ARBA" id="ARBA00023066"/>
    </source>
</evidence>
<evidence type="ECO:0000256" key="1">
    <source>
        <dbReference type="ARBA" id="ARBA00004911"/>
    </source>
</evidence>
<dbReference type="GO" id="GO:0004014">
    <property type="term" value="F:adenosylmethionine decarboxylase activity"/>
    <property type="evidence" value="ECO:0007669"/>
    <property type="project" value="InterPro"/>
</dbReference>
<proteinExistence type="inferred from homology"/>
<dbReference type="PANTHER" id="PTHR11570:SF38">
    <property type="entry name" value="S-ADENOSYLMETHIONINE DECARBOXYLASE PROENZYME 4"/>
    <property type="match status" value="1"/>
</dbReference>
<protein>
    <recommendedName>
        <fullName evidence="7">S-adenosylmethionine decarboxylase proenzyme</fullName>
    </recommendedName>
</protein>
<gene>
    <name evidence="5" type="ORF">C4D60_Mb00t17300</name>
</gene>
<dbReference type="PANTHER" id="PTHR11570">
    <property type="entry name" value="S-ADENOSYLMETHIONINE DECARBOXYLASE"/>
    <property type="match status" value="1"/>
</dbReference>
<dbReference type="Gene3D" id="3.60.90.10">
    <property type="entry name" value="S-adenosylmethionine decarboxylase"/>
    <property type="match status" value="1"/>
</dbReference>
<dbReference type="AlphaFoldDB" id="A0A4S8I7B0"/>
<organism evidence="5 6">
    <name type="scientific">Musa balbisiana</name>
    <name type="common">Banana</name>
    <dbReference type="NCBI Taxonomy" id="52838"/>
    <lineage>
        <taxon>Eukaryota</taxon>
        <taxon>Viridiplantae</taxon>
        <taxon>Streptophyta</taxon>
        <taxon>Embryophyta</taxon>
        <taxon>Tracheophyta</taxon>
        <taxon>Spermatophyta</taxon>
        <taxon>Magnoliopsida</taxon>
        <taxon>Liliopsida</taxon>
        <taxon>Zingiberales</taxon>
        <taxon>Musaceae</taxon>
        <taxon>Musa</taxon>
    </lineage>
</organism>
<accession>A0A4S8I7B0</accession>
<dbReference type="Pfam" id="PF01536">
    <property type="entry name" value="SAM_decarbox"/>
    <property type="match status" value="1"/>
</dbReference>
<dbReference type="GO" id="GO:0008295">
    <property type="term" value="P:spermidine biosynthetic process"/>
    <property type="evidence" value="ECO:0007669"/>
    <property type="project" value="UniProtKB-KW"/>
</dbReference>
<keyword evidence="6" id="KW-1185">Reference proteome</keyword>
<dbReference type="STRING" id="52838.A0A4S8I7B0"/>
<comment type="pathway">
    <text evidence="1">Amine and polyamine biosynthesis; S-adenosylmethioninamine biosynthesis; S-adenosylmethioninamine from S-adenosyl-L-methionine: step 1/1.</text>
</comment>
<sequence>MDLDRTLARRFFRKESDEWSGDDAGSDMTASTGVGAINPRALVCSFAFHPCGYSMNSLDRDRYSTIHVTPEDGHSYASFECVGRSDETIKWLRRAVDVFRPGAVSVSLCMAGGGDDCQAWSAVADVLQLLGFVCRSKAAEEFPGTGTVTYQTFVARGK</sequence>
<dbReference type="EMBL" id="PYDT01000021">
    <property type="protein sequence ID" value="THU43711.1"/>
    <property type="molecule type" value="Genomic_DNA"/>
</dbReference>
<dbReference type="InterPro" id="IPR016067">
    <property type="entry name" value="S-AdoMet_deCO2ase_core"/>
</dbReference>
<evidence type="ECO:0000256" key="2">
    <source>
        <dbReference type="ARBA" id="ARBA00008466"/>
    </source>
</evidence>
<comment type="caution">
    <text evidence="5">The sequence shown here is derived from an EMBL/GenBank/DDBJ whole genome shotgun (WGS) entry which is preliminary data.</text>
</comment>
<evidence type="ECO:0000313" key="6">
    <source>
        <dbReference type="Proteomes" id="UP000317650"/>
    </source>
</evidence>
<dbReference type="SUPFAM" id="SSF56276">
    <property type="entry name" value="S-adenosylmethionine decarboxylase"/>
    <property type="match status" value="1"/>
</dbReference>
<dbReference type="UniPathway" id="UPA00331">
    <property type="reaction ID" value="UER00451"/>
</dbReference>
<name>A0A4S8I7B0_MUSBA</name>
<evidence type="ECO:0000256" key="4">
    <source>
        <dbReference type="ARBA" id="ARBA00023115"/>
    </source>
</evidence>
<keyword evidence="3" id="KW-0745">Spermidine biosynthesis</keyword>
<comment type="similarity">
    <text evidence="2">Belongs to the eukaryotic AdoMetDC family.</text>
</comment>
<dbReference type="GO" id="GO:0006597">
    <property type="term" value="P:spermine biosynthetic process"/>
    <property type="evidence" value="ECO:0007669"/>
    <property type="project" value="TreeGrafter"/>
</dbReference>